<evidence type="ECO:0000313" key="2">
    <source>
        <dbReference type="EMBL" id="MEE2526472.1"/>
    </source>
</evidence>
<dbReference type="Proteomes" id="UP001354971">
    <property type="component" value="Unassembled WGS sequence"/>
</dbReference>
<protein>
    <recommendedName>
        <fullName evidence="4">Entericidin EcnAB</fullName>
    </recommendedName>
</protein>
<organism evidence="2 3">
    <name type="scientific">Hyphobacterium lacteum</name>
    <dbReference type="NCBI Taxonomy" id="3116575"/>
    <lineage>
        <taxon>Bacteria</taxon>
        <taxon>Pseudomonadati</taxon>
        <taxon>Pseudomonadota</taxon>
        <taxon>Alphaproteobacteria</taxon>
        <taxon>Maricaulales</taxon>
        <taxon>Maricaulaceae</taxon>
        <taxon>Hyphobacterium</taxon>
    </lineage>
</organism>
<feature type="chain" id="PRO_5045765854" description="Entericidin EcnAB" evidence="1">
    <location>
        <begin position="21"/>
        <end position="69"/>
    </location>
</feature>
<accession>A0ABU7LRD3</accession>
<keyword evidence="3" id="KW-1185">Reference proteome</keyword>
<feature type="signal peptide" evidence="1">
    <location>
        <begin position="1"/>
        <end position="20"/>
    </location>
</feature>
<gene>
    <name evidence="2" type="ORF">V0U79_08840</name>
</gene>
<dbReference type="PROSITE" id="PS51257">
    <property type="entry name" value="PROKAR_LIPOPROTEIN"/>
    <property type="match status" value="1"/>
</dbReference>
<evidence type="ECO:0008006" key="4">
    <source>
        <dbReference type="Google" id="ProtNLM"/>
    </source>
</evidence>
<reference evidence="2 3" key="1">
    <citation type="submission" date="2024-01" db="EMBL/GenBank/DDBJ databases">
        <title>Hyphobacterium bacterium isolated from marine sediment.</title>
        <authorList>
            <person name="Zhao S."/>
        </authorList>
    </citation>
    <scope>NUCLEOTIDE SEQUENCE [LARGE SCALE GENOMIC DNA]</scope>
    <source>
        <strain evidence="3">HN65</strain>
    </source>
</reference>
<evidence type="ECO:0000313" key="3">
    <source>
        <dbReference type="Proteomes" id="UP001354971"/>
    </source>
</evidence>
<proteinExistence type="predicted"/>
<name>A0ABU7LRD3_9PROT</name>
<comment type="caution">
    <text evidence="2">The sequence shown here is derived from an EMBL/GenBank/DDBJ whole genome shotgun (WGS) entry which is preliminary data.</text>
</comment>
<keyword evidence="1" id="KW-0732">Signal</keyword>
<dbReference type="RefSeq" id="WP_330199135.1">
    <property type="nucleotide sequence ID" value="NZ_JAZDRP010000004.1"/>
</dbReference>
<dbReference type="EMBL" id="JAZDRP010000004">
    <property type="protein sequence ID" value="MEE2526472.1"/>
    <property type="molecule type" value="Genomic_DNA"/>
</dbReference>
<sequence length="69" mass="6999">MIFRRLIALIGILVAAPALSGCLAIGVTSMVAETAVRTTGTVLETAGNVGEAVIKTAIPGDGEDDEDNE</sequence>
<evidence type="ECO:0000256" key="1">
    <source>
        <dbReference type="SAM" id="SignalP"/>
    </source>
</evidence>